<feature type="region of interest" description="Disordered" evidence="1">
    <location>
        <begin position="111"/>
        <end position="159"/>
    </location>
</feature>
<dbReference type="Proteomes" id="UP000077266">
    <property type="component" value="Unassembled WGS sequence"/>
</dbReference>
<protein>
    <submittedName>
        <fullName evidence="2">Uncharacterized protein</fullName>
    </submittedName>
</protein>
<dbReference type="OrthoDB" id="2640446at2759"/>
<name>A0A165J4Q8_EXIGL</name>
<accession>A0A165J4Q8</accession>
<keyword evidence="3" id="KW-1185">Reference proteome</keyword>
<feature type="compositionally biased region" description="Basic and acidic residues" evidence="1">
    <location>
        <begin position="140"/>
        <end position="151"/>
    </location>
</feature>
<evidence type="ECO:0000313" key="2">
    <source>
        <dbReference type="EMBL" id="KZV94327.1"/>
    </source>
</evidence>
<proteinExistence type="predicted"/>
<organism evidence="2 3">
    <name type="scientific">Exidia glandulosa HHB12029</name>
    <dbReference type="NCBI Taxonomy" id="1314781"/>
    <lineage>
        <taxon>Eukaryota</taxon>
        <taxon>Fungi</taxon>
        <taxon>Dikarya</taxon>
        <taxon>Basidiomycota</taxon>
        <taxon>Agaricomycotina</taxon>
        <taxon>Agaricomycetes</taxon>
        <taxon>Auriculariales</taxon>
        <taxon>Exidiaceae</taxon>
        <taxon>Exidia</taxon>
    </lineage>
</organism>
<dbReference type="EMBL" id="KV425974">
    <property type="protein sequence ID" value="KZV94327.1"/>
    <property type="molecule type" value="Genomic_DNA"/>
</dbReference>
<reference evidence="2 3" key="1">
    <citation type="journal article" date="2016" name="Mol. Biol. Evol.">
        <title>Comparative Genomics of Early-Diverging Mushroom-Forming Fungi Provides Insights into the Origins of Lignocellulose Decay Capabilities.</title>
        <authorList>
            <person name="Nagy L.G."/>
            <person name="Riley R."/>
            <person name="Tritt A."/>
            <person name="Adam C."/>
            <person name="Daum C."/>
            <person name="Floudas D."/>
            <person name="Sun H."/>
            <person name="Yadav J.S."/>
            <person name="Pangilinan J."/>
            <person name="Larsson K.H."/>
            <person name="Matsuura K."/>
            <person name="Barry K."/>
            <person name="Labutti K."/>
            <person name="Kuo R."/>
            <person name="Ohm R.A."/>
            <person name="Bhattacharya S.S."/>
            <person name="Shirouzu T."/>
            <person name="Yoshinaga Y."/>
            <person name="Martin F.M."/>
            <person name="Grigoriev I.V."/>
            <person name="Hibbett D.S."/>
        </authorList>
    </citation>
    <scope>NUCLEOTIDE SEQUENCE [LARGE SCALE GENOMIC DNA]</scope>
    <source>
        <strain evidence="2 3">HHB12029</strain>
    </source>
</reference>
<sequence>MSHSTIKTLMMKFWLRNRTPTKCSRPRTPIEVGTGEKTDLSRAHQFGYTVCVGVKDGSKLQFVETADGHKVYWKSNTNKVTIKRNVHFKQGVPLPSELRKQGEQVEISEDHITSMPTPTKTDAQHDTAVSDSAPEVVRSGADHQPDIHSAEGEPVADTPDTRILHEVDFTATDIDPDDPTRRGTFSTLRHALGNDITFPLPREGVPFRMETNTSDYAAIRGVLHQQKLSIMEVNMLQVVLYYGVDLTIEIFRHENAAIE</sequence>
<evidence type="ECO:0000313" key="3">
    <source>
        <dbReference type="Proteomes" id="UP000077266"/>
    </source>
</evidence>
<dbReference type="InParanoid" id="A0A165J4Q8"/>
<dbReference type="STRING" id="1314781.A0A165J4Q8"/>
<gene>
    <name evidence="2" type="ORF">EXIGLDRAFT_708878</name>
</gene>
<evidence type="ECO:0000256" key="1">
    <source>
        <dbReference type="SAM" id="MobiDB-lite"/>
    </source>
</evidence>
<dbReference type="AlphaFoldDB" id="A0A165J4Q8"/>